<dbReference type="InterPro" id="IPR006860">
    <property type="entry name" value="FecR"/>
</dbReference>
<organism evidence="3 4">
    <name type="scientific">Negadavirga shengliensis</name>
    <dbReference type="NCBI Taxonomy" id="1389218"/>
    <lineage>
        <taxon>Bacteria</taxon>
        <taxon>Pseudomonadati</taxon>
        <taxon>Bacteroidota</taxon>
        <taxon>Cytophagia</taxon>
        <taxon>Cytophagales</taxon>
        <taxon>Cyclobacteriaceae</taxon>
        <taxon>Negadavirga</taxon>
    </lineage>
</organism>
<keyword evidence="4" id="KW-1185">Reference proteome</keyword>
<evidence type="ECO:0000313" key="3">
    <source>
        <dbReference type="EMBL" id="MFC4873462.1"/>
    </source>
</evidence>
<feature type="domain" description="Protein FecR C-terminal" evidence="2">
    <location>
        <begin position="255"/>
        <end position="317"/>
    </location>
</feature>
<sequence>MNDAHIDLMIRYLKNEASTADRRILEEWMRVPENRLRFEEIKKSWEVAADLHRDFVPDEGKAWDSIQRRLIAGKTAAGSAGIWPALVRAAAVILAIVTFTWLGLHLTRETDSGDQMLTELATTSFADSVQLSDGTVVWLNKQTRIRFPQVFEGHDRRVFLEGEAFFEVAADERKPFIIETPSNEIRVLGTSFNLKETEGISEITVVSGKISFSEKNDPANLAYLEAGQMAAFDLNKRVIRTAGMDPNALFWRTGRLVFRNAGLTEITTALSGYYGEAIQLQVEHPHEYTLTTEFERQSLSEIIEIICLTLDLEYEKNAHGFVLKE</sequence>
<gene>
    <name evidence="3" type="ORF">ACFPFU_17300</name>
</gene>
<dbReference type="Gene3D" id="3.55.50.30">
    <property type="match status" value="1"/>
</dbReference>
<feature type="domain" description="FecR protein" evidence="1">
    <location>
        <begin position="128"/>
        <end position="210"/>
    </location>
</feature>
<name>A0ABV9T4L1_9BACT</name>
<evidence type="ECO:0000259" key="1">
    <source>
        <dbReference type="Pfam" id="PF04773"/>
    </source>
</evidence>
<dbReference type="Gene3D" id="2.60.120.1440">
    <property type="match status" value="1"/>
</dbReference>
<dbReference type="Pfam" id="PF16344">
    <property type="entry name" value="FecR_C"/>
    <property type="match status" value="1"/>
</dbReference>
<comment type="caution">
    <text evidence="3">The sequence shown here is derived from an EMBL/GenBank/DDBJ whole genome shotgun (WGS) entry which is preliminary data.</text>
</comment>
<dbReference type="Proteomes" id="UP001595818">
    <property type="component" value="Unassembled WGS sequence"/>
</dbReference>
<dbReference type="Pfam" id="PF04773">
    <property type="entry name" value="FecR"/>
    <property type="match status" value="1"/>
</dbReference>
<dbReference type="InterPro" id="IPR012373">
    <property type="entry name" value="Ferrdict_sens_TM"/>
</dbReference>
<proteinExistence type="predicted"/>
<dbReference type="PANTHER" id="PTHR30273">
    <property type="entry name" value="PERIPLASMIC SIGNAL SENSOR AND SIGMA FACTOR ACTIVATOR FECR-RELATED"/>
    <property type="match status" value="1"/>
</dbReference>
<dbReference type="EMBL" id="JBHSJJ010000010">
    <property type="protein sequence ID" value="MFC4873462.1"/>
    <property type="molecule type" value="Genomic_DNA"/>
</dbReference>
<reference evidence="4" key="1">
    <citation type="journal article" date="2019" name="Int. J. Syst. Evol. Microbiol.">
        <title>The Global Catalogue of Microorganisms (GCM) 10K type strain sequencing project: providing services to taxonomists for standard genome sequencing and annotation.</title>
        <authorList>
            <consortium name="The Broad Institute Genomics Platform"/>
            <consortium name="The Broad Institute Genome Sequencing Center for Infectious Disease"/>
            <person name="Wu L."/>
            <person name="Ma J."/>
        </authorList>
    </citation>
    <scope>NUCLEOTIDE SEQUENCE [LARGE SCALE GENOMIC DNA]</scope>
    <source>
        <strain evidence="4">CGMCC 4.7466</strain>
    </source>
</reference>
<evidence type="ECO:0000259" key="2">
    <source>
        <dbReference type="Pfam" id="PF16344"/>
    </source>
</evidence>
<protein>
    <submittedName>
        <fullName evidence="3">FecR family protein</fullName>
    </submittedName>
</protein>
<accession>A0ABV9T4L1</accession>
<dbReference type="InterPro" id="IPR032508">
    <property type="entry name" value="FecR_C"/>
</dbReference>
<dbReference type="RefSeq" id="WP_377066341.1">
    <property type="nucleotide sequence ID" value="NZ_JBHSJJ010000010.1"/>
</dbReference>
<evidence type="ECO:0000313" key="4">
    <source>
        <dbReference type="Proteomes" id="UP001595818"/>
    </source>
</evidence>
<dbReference type="PIRSF" id="PIRSF018266">
    <property type="entry name" value="FecR"/>
    <property type="match status" value="1"/>
</dbReference>
<dbReference type="PANTHER" id="PTHR30273:SF2">
    <property type="entry name" value="PROTEIN FECR"/>
    <property type="match status" value="1"/>
</dbReference>